<accession>A0A9Q1FCC1</accession>
<gene>
    <name evidence="2" type="ORF">SKAU_G00184890</name>
</gene>
<evidence type="ECO:0000256" key="1">
    <source>
        <dbReference type="SAM" id="MobiDB-lite"/>
    </source>
</evidence>
<organism evidence="2 3">
    <name type="scientific">Synaphobranchus kaupii</name>
    <name type="common">Kaup's arrowtooth eel</name>
    <dbReference type="NCBI Taxonomy" id="118154"/>
    <lineage>
        <taxon>Eukaryota</taxon>
        <taxon>Metazoa</taxon>
        <taxon>Chordata</taxon>
        <taxon>Craniata</taxon>
        <taxon>Vertebrata</taxon>
        <taxon>Euteleostomi</taxon>
        <taxon>Actinopterygii</taxon>
        <taxon>Neopterygii</taxon>
        <taxon>Teleostei</taxon>
        <taxon>Anguilliformes</taxon>
        <taxon>Synaphobranchidae</taxon>
        <taxon>Synaphobranchus</taxon>
    </lineage>
</organism>
<protein>
    <submittedName>
        <fullName evidence="2">Uncharacterized protein</fullName>
    </submittedName>
</protein>
<reference evidence="2" key="1">
    <citation type="journal article" date="2023" name="Science">
        <title>Genome structures resolve the early diversification of teleost fishes.</title>
        <authorList>
            <person name="Parey E."/>
            <person name="Louis A."/>
            <person name="Montfort J."/>
            <person name="Bouchez O."/>
            <person name="Roques C."/>
            <person name="Iampietro C."/>
            <person name="Lluch J."/>
            <person name="Castinel A."/>
            <person name="Donnadieu C."/>
            <person name="Desvignes T."/>
            <person name="Floi Bucao C."/>
            <person name="Jouanno E."/>
            <person name="Wen M."/>
            <person name="Mejri S."/>
            <person name="Dirks R."/>
            <person name="Jansen H."/>
            <person name="Henkel C."/>
            <person name="Chen W.J."/>
            <person name="Zahm M."/>
            <person name="Cabau C."/>
            <person name="Klopp C."/>
            <person name="Thompson A.W."/>
            <person name="Robinson-Rechavi M."/>
            <person name="Braasch I."/>
            <person name="Lecointre G."/>
            <person name="Bobe J."/>
            <person name="Postlethwait J.H."/>
            <person name="Berthelot C."/>
            <person name="Roest Crollius H."/>
            <person name="Guiguen Y."/>
        </authorList>
    </citation>
    <scope>NUCLEOTIDE SEQUENCE</scope>
    <source>
        <strain evidence="2">WJC10195</strain>
    </source>
</reference>
<dbReference type="Proteomes" id="UP001152622">
    <property type="component" value="Chromosome 6"/>
</dbReference>
<feature type="compositionally biased region" description="Basic and acidic residues" evidence="1">
    <location>
        <begin position="117"/>
        <end position="129"/>
    </location>
</feature>
<dbReference type="EMBL" id="JAINUF010000006">
    <property type="protein sequence ID" value="KAJ8355695.1"/>
    <property type="molecule type" value="Genomic_DNA"/>
</dbReference>
<name>A0A9Q1FCC1_SYNKA</name>
<dbReference type="AlphaFoldDB" id="A0A9Q1FCC1"/>
<proteinExistence type="predicted"/>
<sequence length="129" mass="13468">MLGANPVRRSNDAPAGVVPCGRSADALGVADGNRSFPLSTTFKGDNGEKGDPKGAFLFAQSAAVERAFAADKNIPAFPLQPALLSGVSRAKKGRGGGLYQAKAKTVCQFKPNPGEPEPLKNRGRETEEE</sequence>
<evidence type="ECO:0000313" key="2">
    <source>
        <dbReference type="EMBL" id="KAJ8355695.1"/>
    </source>
</evidence>
<evidence type="ECO:0000313" key="3">
    <source>
        <dbReference type="Proteomes" id="UP001152622"/>
    </source>
</evidence>
<keyword evidence="3" id="KW-1185">Reference proteome</keyword>
<comment type="caution">
    <text evidence="2">The sequence shown here is derived from an EMBL/GenBank/DDBJ whole genome shotgun (WGS) entry which is preliminary data.</text>
</comment>
<feature type="region of interest" description="Disordered" evidence="1">
    <location>
        <begin position="107"/>
        <end position="129"/>
    </location>
</feature>